<evidence type="ECO:0000313" key="7">
    <source>
        <dbReference type="Proteomes" id="UP000245489"/>
    </source>
</evidence>
<dbReference type="GO" id="GO:0030313">
    <property type="term" value="C:cell envelope"/>
    <property type="evidence" value="ECO:0007669"/>
    <property type="project" value="TreeGrafter"/>
</dbReference>
<dbReference type="PANTHER" id="PTHR30097:SF4">
    <property type="entry name" value="SLR6042 PROTEIN"/>
    <property type="match status" value="1"/>
</dbReference>
<dbReference type="Gene3D" id="2.40.50.100">
    <property type="match status" value="1"/>
</dbReference>
<feature type="domain" description="CzcB-like barrel-sandwich hybrid" evidence="5">
    <location>
        <begin position="54"/>
        <end position="179"/>
    </location>
</feature>
<organism evidence="6 7">
    <name type="scientific">Arcicella aurantiaca</name>
    <dbReference type="NCBI Taxonomy" id="591202"/>
    <lineage>
        <taxon>Bacteria</taxon>
        <taxon>Pseudomonadati</taxon>
        <taxon>Bacteroidota</taxon>
        <taxon>Cytophagia</taxon>
        <taxon>Cytophagales</taxon>
        <taxon>Flectobacillaceae</taxon>
        <taxon>Arcicella</taxon>
    </lineage>
</organism>
<dbReference type="Gene3D" id="2.40.420.20">
    <property type="match status" value="1"/>
</dbReference>
<evidence type="ECO:0000259" key="3">
    <source>
        <dbReference type="Pfam" id="PF25954"/>
    </source>
</evidence>
<dbReference type="EMBL" id="QGGO01000004">
    <property type="protein sequence ID" value="PWK28148.1"/>
    <property type="molecule type" value="Genomic_DNA"/>
</dbReference>
<keyword evidence="7" id="KW-1185">Reference proteome</keyword>
<dbReference type="AlphaFoldDB" id="A0A316EEL1"/>
<feature type="domain" description="CusB-like beta-barrel" evidence="3">
    <location>
        <begin position="201"/>
        <end position="272"/>
    </location>
</feature>
<dbReference type="NCBIfam" id="TIGR01730">
    <property type="entry name" value="RND_mfp"/>
    <property type="match status" value="1"/>
</dbReference>
<dbReference type="Proteomes" id="UP000245489">
    <property type="component" value="Unassembled WGS sequence"/>
</dbReference>
<gene>
    <name evidence="6" type="ORF">LV89_00926</name>
</gene>
<evidence type="ECO:0000259" key="4">
    <source>
        <dbReference type="Pfam" id="PF25967"/>
    </source>
</evidence>
<sequence>MSCTKKTESAKVENANLELSEHTKSELSLAPAVSENVQNTLVLTGKVMPFEDRQVKVSPLVDGIIEKLSANLGDYVQKGKVLAVVHSTDVADLENQTIGSKSDLLSAQKNLQVQQDLFKAGLASEKDVTLAQNDVTKEKGALNRANEVSKIYGVKDSFYTLKSPISGFVVEKNSSISDKMAYHEGETGAFFTIADLSDVQIVANVYESDIAKVKLGYPVKVTLIAYPDKVFMGKIDKISNVLDPQTRTMNVRINLKNQANLLKPEMFAQIKVDFDQNKKMVSIPAEAVIFDKNKNYVVVYKNPKDVTTREIQIAQTTNGKSYIFKGLNEGEQVMLQNQLMIYNALNN</sequence>
<feature type="domain" description="Multidrug resistance protein MdtA-like C-terminal permuted SH3" evidence="4">
    <location>
        <begin position="281"/>
        <end position="334"/>
    </location>
</feature>
<dbReference type="GO" id="GO:0060003">
    <property type="term" value="P:copper ion export"/>
    <property type="evidence" value="ECO:0007669"/>
    <property type="project" value="TreeGrafter"/>
</dbReference>
<dbReference type="FunFam" id="2.40.30.170:FF:000010">
    <property type="entry name" value="Efflux RND transporter periplasmic adaptor subunit"/>
    <property type="match status" value="1"/>
</dbReference>
<dbReference type="Gene3D" id="2.40.30.170">
    <property type="match status" value="1"/>
</dbReference>
<dbReference type="Pfam" id="PF25973">
    <property type="entry name" value="BSH_CzcB"/>
    <property type="match status" value="1"/>
</dbReference>
<dbReference type="GO" id="GO:0022857">
    <property type="term" value="F:transmembrane transporter activity"/>
    <property type="evidence" value="ECO:0007669"/>
    <property type="project" value="InterPro"/>
</dbReference>
<accession>A0A316EEL1</accession>
<dbReference type="InterPro" id="IPR058792">
    <property type="entry name" value="Beta-barrel_RND_2"/>
</dbReference>
<dbReference type="InterPro" id="IPR006143">
    <property type="entry name" value="RND_pump_MFP"/>
</dbReference>
<name>A0A316EEL1_9BACT</name>
<dbReference type="InterPro" id="IPR058647">
    <property type="entry name" value="BSH_CzcB-like"/>
</dbReference>
<proteinExistence type="inferred from homology"/>
<dbReference type="GO" id="GO:0016020">
    <property type="term" value="C:membrane"/>
    <property type="evidence" value="ECO:0007669"/>
    <property type="project" value="InterPro"/>
</dbReference>
<evidence type="ECO:0000313" key="6">
    <source>
        <dbReference type="EMBL" id="PWK28148.1"/>
    </source>
</evidence>
<dbReference type="Pfam" id="PF25967">
    <property type="entry name" value="RND-MFP_C"/>
    <property type="match status" value="1"/>
</dbReference>
<dbReference type="Pfam" id="PF25954">
    <property type="entry name" value="Beta-barrel_RND_2"/>
    <property type="match status" value="1"/>
</dbReference>
<comment type="similarity">
    <text evidence="1">Belongs to the membrane fusion protein (MFP) (TC 8.A.1) family.</text>
</comment>
<comment type="caution">
    <text evidence="6">The sequence shown here is derived from an EMBL/GenBank/DDBJ whole genome shotgun (WGS) entry which is preliminary data.</text>
</comment>
<dbReference type="InterPro" id="IPR051909">
    <property type="entry name" value="MFP_Cation_Efflux"/>
</dbReference>
<evidence type="ECO:0000256" key="2">
    <source>
        <dbReference type="ARBA" id="ARBA00022448"/>
    </source>
</evidence>
<dbReference type="PANTHER" id="PTHR30097">
    <property type="entry name" value="CATION EFFLUX SYSTEM PROTEIN CUSB"/>
    <property type="match status" value="1"/>
</dbReference>
<keyword evidence="2" id="KW-0813">Transport</keyword>
<evidence type="ECO:0000259" key="5">
    <source>
        <dbReference type="Pfam" id="PF25973"/>
    </source>
</evidence>
<dbReference type="SUPFAM" id="SSF111369">
    <property type="entry name" value="HlyD-like secretion proteins"/>
    <property type="match status" value="1"/>
</dbReference>
<dbReference type="InterPro" id="IPR058627">
    <property type="entry name" value="MdtA-like_C"/>
</dbReference>
<protein>
    <submittedName>
        <fullName evidence="6">Cobalt-zinc-cadmium efflux system membrane fusion protein</fullName>
    </submittedName>
</protein>
<dbReference type="GO" id="GO:0015679">
    <property type="term" value="P:plasma membrane copper ion transport"/>
    <property type="evidence" value="ECO:0007669"/>
    <property type="project" value="TreeGrafter"/>
</dbReference>
<evidence type="ECO:0000256" key="1">
    <source>
        <dbReference type="ARBA" id="ARBA00009477"/>
    </source>
</evidence>
<reference evidence="6 7" key="1">
    <citation type="submission" date="2018-05" db="EMBL/GenBank/DDBJ databases">
        <title>Genomic Encyclopedia of Archaeal and Bacterial Type Strains, Phase II (KMG-II): from individual species to whole genera.</title>
        <authorList>
            <person name="Goeker M."/>
        </authorList>
    </citation>
    <scope>NUCLEOTIDE SEQUENCE [LARGE SCALE GENOMIC DNA]</scope>
    <source>
        <strain evidence="6 7">DSM 22214</strain>
    </source>
</reference>